<keyword evidence="2" id="KW-1185">Reference proteome</keyword>
<evidence type="ECO:0000313" key="1">
    <source>
        <dbReference type="EMBL" id="KAJ1678100.1"/>
    </source>
</evidence>
<dbReference type="EMBL" id="JAMZIH010001542">
    <property type="protein sequence ID" value="KAJ1678100.1"/>
    <property type="molecule type" value="Genomic_DNA"/>
</dbReference>
<organism evidence="1 2">
    <name type="scientific">Spiromyces aspiralis</name>
    <dbReference type="NCBI Taxonomy" id="68401"/>
    <lineage>
        <taxon>Eukaryota</taxon>
        <taxon>Fungi</taxon>
        <taxon>Fungi incertae sedis</taxon>
        <taxon>Zoopagomycota</taxon>
        <taxon>Kickxellomycotina</taxon>
        <taxon>Kickxellomycetes</taxon>
        <taxon>Kickxellales</taxon>
        <taxon>Kickxellaceae</taxon>
        <taxon>Spiromyces</taxon>
    </lineage>
</organism>
<dbReference type="Proteomes" id="UP001145114">
    <property type="component" value="Unassembled WGS sequence"/>
</dbReference>
<gene>
    <name evidence="1" type="ORF">EV182_004774</name>
</gene>
<evidence type="ECO:0000313" key="2">
    <source>
        <dbReference type="Proteomes" id="UP001145114"/>
    </source>
</evidence>
<name>A0ACC1HRW7_9FUNG</name>
<proteinExistence type="predicted"/>
<accession>A0ACC1HRW7</accession>
<sequence length="253" mass="26249">MSPTQSPTTATTATVAATTTTFSSPSTTVTSARGPTLGIDSSGALRPLCSCGCSCNQLLDTLIQAMDAQGVRKRVFDMVNPDVFSFQPSPSLDPNHGLGSPRPPPQYGQPTLRATAGPTTGSQASASPSSYFGGSSERQKMSTTTDTMTTSPQQSAFLNSGPCCGGGGLFPARCRSGGGKGECCGGGCSVCSPQNSGHRKDEPARPINDPQKPNIELDEDGYYMCGCGCRKPLAECGDCINDFCEEVMFNSPR</sequence>
<comment type="caution">
    <text evidence="1">The sequence shown here is derived from an EMBL/GenBank/DDBJ whole genome shotgun (WGS) entry which is preliminary data.</text>
</comment>
<reference evidence="1" key="1">
    <citation type="submission" date="2022-06" db="EMBL/GenBank/DDBJ databases">
        <title>Phylogenomic reconstructions and comparative analyses of Kickxellomycotina fungi.</title>
        <authorList>
            <person name="Reynolds N.K."/>
            <person name="Stajich J.E."/>
            <person name="Barry K."/>
            <person name="Grigoriev I.V."/>
            <person name="Crous P."/>
            <person name="Smith M.E."/>
        </authorList>
    </citation>
    <scope>NUCLEOTIDE SEQUENCE</scope>
    <source>
        <strain evidence="1">RSA 2271</strain>
    </source>
</reference>
<protein>
    <submittedName>
        <fullName evidence="1">Uncharacterized protein</fullName>
    </submittedName>
</protein>